<dbReference type="InterPro" id="IPR003661">
    <property type="entry name" value="HisK_dim/P_dom"/>
</dbReference>
<evidence type="ECO:0000259" key="6">
    <source>
        <dbReference type="PROSITE" id="PS50109"/>
    </source>
</evidence>
<dbReference type="InterPro" id="IPR001610">
    <property type="entry name" value="PAC"/>
</dbReference>
<dbReference type="CDD" id="cd00082">
    <property type="entry name" value="HisKA"/>
    <property type="match status" value="1"/>
</dbReference>
<dbReference type="Pfam" id="PF08448">
    <property type="entry name" value="PAS_4"/>
    <property type="match status" value="1"/>
</dbReference>
<dbReference type="InterPro" id="IPR003594">
    <property type="entry name" value="HATPase_dom"/>
</dbReference>
<dbReference type="OrthoDB" id="231918at2"/>
<evidence type="ECO:0000259" key="8">
    <source>
        <dbReference type="PROSITE" id="PS50113"/>
    </source>
</evidence>
<dbReference type="GO" id="GO:0000155">
    <property type="term" value="F:phosphorelay sensor kinase activity"/>
    <property type="evidence" value="ECO:0007669"/>
    <property type="project" value="InterPro"/>
</dbReference>
<proteinExistence type="predicted"/>
<evidence type="ECO:0000256" key="5">
    <source>
        <dbReference type="ARBA" id="ARBA00022777"/>
    </source>
</evidence>
<protein>
    <recommendedName>
        <fullName evidence="2">histidine kinase</fullName>
        <ecNumber evidence="2">2.7.13.3</ecNumber>
    </recommendedName>
</protein>
<keyword evidence="10" id="KW-1185">Reference proteome</keyword>
<dbReference type="Pfam" id="PF01590">
    <property type="entry name" value="GAF"/>
    <property type="match status" value="1"/>
</dbReference>
<evidence type="ECO:0000259" key="7">
    <source>
        <dbReference type="PROSITE" id="PS50112"/>
    </source>
</evidence>
<keyword evidence="3" id="KW-0597">Phosphoprotein</keyword>
<dbReference type="PRINTS" id="PR00344">
    <property type="entry name" value="BCTRLSENSOR"/>
</dbReference>
<organism evidence="9 10">
    <name type="scientific">Mucisphaera calidilacus</name>
    <dbReference type="NCBI Taxonomy" id="2527982"/>
    <lineage>
        <taxon>Bacteria</taxon>
        <taxon>Pseudomonadati</taxon>
        <taxon>Planctomycetota</taxon>
        <taxon>Phycisphaerae</taxon>
        <taxon>Phycisphaerales</taxon>
        <taxon>Phycisphaeraceae</taxon>
        <taxon>Mucisphaera</taxon>
    </lineage>
</organism>
<dbReference type="InterPro" id="IPR000700">
    <property type="entry name" value="PAS-assoc_C"/>
</dbReference>
<dbReference type="InterPro" id="IPR036097">
    <property type="entry name" value="HisK_dim/P_sf"/>
</dbReference>
<dbReference type="PROSITE" id="PS50112">
    <property type="entry name" value="PAS"/>
    <property type="match status" value="1"/>
</dbReference>
<dbReference type="AlphaFoldDB" id="A0A518BU45"/>
<dbReference type="PROSITE" id="PS50109">
    <property type="entry name" value="HIS_KIN"/>
    <property type="match status" value="1"/>
</dbReference>
<dbReference type="InterPro" id="IPR013656">
    <property type="entry name" value="PAS_4"/>
</dbReference>
<feature type="domain" description="PAS" evidence="7">
    <location>
        <begin position="170"/>
        <end position="240"/>
    </location>
</feature>
<dbReference type="InterPro" id="IPR003018">
    <property type="entry name" value="GAF"/>
</dbReference>
<dbReference type="InterPro" id="IPR029016">
    <property type="entry name" value="GAF-like_dom_sf"/>
</dbReference>
<evidence type="ECO:0000256" key="4">
    <source>
        <dbReference type="ARBA" id="ARBA00022679"/>
    </source>
</evidence>
<dbReference type="Pfam" id="PF08447">
    <property type="entry name" value="PAS_3"/>
    <property type="match status" value="1"/>
</dbReference>
<evidence type="ECO:0000256" key="2">
    <source>
        <dbReference type="ARBA" id="ARBA00012438"/>
    </source>
</evidence>
<dbReference type="Gene3D" id="3.30.450.40">
    <property type="match status" value="1"/>
</dbReference>
<dbReference type="InterPro" id="IPR000014">
    <property type="entry name" value="PAS"/>
</dbReference>
<feature type="domain" description="Histidine kinase" evidence="6">
    <location>
        <begin position="444"/>
        <end position="657"/>
    </location>
</feature>
<dbReference type="SUPFAM" id="SSF55785">
    <property type="entry name" value="PYP-like sensor domain (PAS domain)"/>
    <property type="match status" value="2"/>
</dbReference>
<dbReference type="PROSITE" id="PS50113">
    <property type="entry name" value="PAC"/>
    <property type="match status" value="1"/>
</dbReference>
<evidence type="ECO:0000313" key="9">
    <source>
        <dbReference type="EMBL" id="QDU70513.1"/>
    </source>
</evidence>
<dbReference type="SUPFAM" id="SSF55781">
    <property type="entry name" value="GAF domain-like"/>
    <property type="match status" value="1"/>
</dbReference>
<comment type="catalytic activity">
    <reaction evidence="1">
        <text>ATP + protein L-histidine = ADP + protein N-phospho-L-histidine.</text>
        <dbReference type="EC" id="2.7.13.3"/>
    </reaction>
</comment>
<dbReference type="SMART" id="SM00388">
    <property type="entry name" value="HisKA"/>
    <property type="match status" value="1"/>
</dbReference>
<dbReference type="InterPro" id="IPR036890">
    <property type="entry name" value="HATPase_C_sf"/>
</dbReference>
<dbReference type="InterPro" id="IPR013655">
    <property type="entry name" value="PAS_fold_3"/>
</dbReference>
<feature type="domain" description="PAC" evidence="8">
    <location>
        <begin position="240"/>
        <end position="296"/>
    </location>
</feature>
<dbReference type="NCBIfam" id="TIGR00229">
    <property type="entry name" value="sensory_box"/>
    <property type="match status" value="2"/>
</dbReference>
<dbReference type="EC" id="2.7.13.3" evidence="2"/>
<accession>A0A518BU45</accession>
<keyword evidence="5" id="KW-0418">Kinase</keyword>
<dbReference type="Pfam" id="PF02518">
    <property type="entry name" value="HATPase_c"/>
    <property type="match status" value="1"/>
</dbReference>
<gene>
    <name evidence="9" type="primary">cph1</name>
    <name evidence="9" type="ORF">Pan265_03410</name>
</gene>
<reference evidence="9 10" key="1">
    <citation type="submission" date="2019-02" db="EMBL/GenBank/DDBJ databases">
        <title>Deep-cultivation of Planctomycetes and their phenomic and genomic characterization uncovers novel biology.</title>
        <authorList>
            <person name="Wiegand S."/>
            <person name="Jogler M."/>
            <person name="Boedeker C."/>
            <person name="Pinto D."/>
            <person name="Vollmers J."/>
            <person name="Rivas-Marin E."/>
            <person name="Kohn T."/>
            <person name="Peeters S.H."/>
            <person name="Heuer A."/>
            <person name="Rast P."/>
            <person name="Oberbeckmann S."/>
            <person name="Bunk B."/>
            <person name="Jeske O."/>
            <person name="Meyerdierks A."/>
            <person name="Storesund J.E."/>
            <person name="Kallscheuer N."/>
            <person name="Luecker S."/>
            <person name="Lage O.M."/>
            <person name="Pohl T."/>
            <person name="Merkel B.J."/>
            <person name="Hornburger P."/>
            <person name="Mueller R.-W."/>
            <person name="Bruemmer F."/>
            <person name="Labrenz M."/>
            <person name="Spormann A.M."/>
            <person name="Op den Camp H."/>
            <person name="Overmann J."/>
            <person name="Amann R."/>
            <person name="Jetten M.S.M."/>
            <person name="Mascher T."/>
            <person name="Medema M.H."/>
            <person name="Devos D.P."/>
            <person name="Kaster A.-K."/>
            <person name="Ovreas L."/>
            <person name="Rohde M."/>
            <person name="Galperin M.Y."/>
            <person name="Jogler C."/>
        </authorList>
    </citation>
    <scope>NUCLEOTIDE SEQUENCE [LARGE SCALE GENOMIC DNA]</scope>
    <source>
        <strain evidence="9 10">Pan265</strain>
    </source>
</reference>
<dbReference type="InterPro" id="IPR052162">
    <property type="entry name" value="Sensor_kinase/Photoreceptor"/>
</dbReference>
<dbReference type="EMBL" id="CP036280">
    <property type="protein sequence ID" value="QDU70513.1"/>
    <property type="molecule type" value="Genomic_DNA"/>
</dbReference>
<dbReference type="PANTHER" id="PTHR43304:SF1">
    <property type="entry name" value="PAC DOMAIN-CONTAINING PROTEIN"/>
    <property type="match status" value="1"/>
</dbReference>
<dbReference type="SUPFAM" id="SSF55874">
    <property type="entry name" value="ATPase domain of HSP90 chaperone/DNA topoisomerase II/histidine kinase"/>
    <property type="match status" value="1"/>
</dbReference>
<evidence type="ECO:0000256" key="3">
    <source>
        <dbReference type="ARBA" id="ARBA00022553"/>
    </source>
</evidence>
<dbReference type="Gene3D" id="1.10.287.130">
    <property type="match status" value="1"/>
</dbReference>
<dbReference type="InterPro" id="IPR005467">
    <property type="entry name" value="His_kinase_dom"/>
</dbReference>
<dbReference type="InterPro" id="IPR035965">
    <property type="entry name" value="PAS-like_dom_sf"/>
</dbReference>
<evidence type="ECO:0000256" key="1">
    <source>
        <dbReference type="ARBA" id="ARBA00000085"/>
    </source>
</evidence>
<dbReference type="SMART" id="SM00086">
    <property type="entry name" value="PAC"/>
    <property type="match status" value="2"/>
</dbReference>
<dbReference type="Gene3D" id="3.30.565.10">
    <property type="entry name" value="Histidine kinase-like ATPase, C-terminal domain"/>
    <property type="match status" value="1"/>
</dbReference>
<dbReference type="CDD" id="cd00130">
    <property type="entry name" value="PAS"/>
    <property type="match status" value="2"/>
</dbReference>
<dbReference type="Proteomes" id="UP000320386">
    <property type="component" value="Chromosome"/>
</dbReference>
<sequence length="664" mass="74473">MNRIATQNSEPCRLRMAQYEEDWIAADQHACDALLRLAHRHFKAPAALMIDSGQGGQNLAASEGIDLSNPERERAFCELMSQAAELTVIPDATQDPRTASNPLVAADPGVRFYTGISLRLDHPPTTGTLCILDTRTRPWTDDDEAALADFAGLAAEHINRIREAERLHDQSSNLRAIIDTVPTRIYLKDLNNTIIDLNIAAATDLKHDRSEIIGRNVRELFAASEEPSALTDDQYVLNSGQPQVGLEEVRDGGRGETQIIRTDKYPILNEDGRVHRVVVLATDVTDQRDIERELMETSQRLQLSMRGACQGAWDLNLEDNSVVFNDTWYTMLGYEPEELPMAFETWEKLSHPEDLAEAVSRLKAHCEGNTEYYDASLRMKTKPGDWKWIRTTGQVVRCDLSGKPTRVSGMHLDVDIAKRAELELAEKNQQLELINADLERFVYSASHDLKSPIVTILGYCGYMLEDIADGRYDEVTREIERVRRAATRMRNHIDDLLAVSRIGVDSAILEKVSVAQVLNEVLTDHESQLAEAGMTLKSYIEDEFILCSEIHIRQVMENLLSNAIRHGRTGKDDQITCWIESTPDEAIICVEDRGPGVDPKHAERIFGLFQKLTNDGSSSGVGLSIVRRVAEIYGGRAWVEPGQEGGARFRVSFPKQRTDARDQE</sequence>
<dbReference type="SUPFAM" id="SSF47384">
    <property type="entry name" value="Homodimeric domain of signal transducing histidine kinase"/>
    <property type="match status" value="1"/>
</dbReference>
<dbReference type="PANTHER" id="PTHR43304">
    <property type="entry name" value="PHYTOCHROME-LIKE PROTEIN CPH1"/>
    <property type="match status" value="1"/>
</dbReference>
<dbReference type="RefSeq" id="WP_145444673.1">
    <property type="nucleotide sequence ID" value="NZ_CP036280.1"/>
</dbReference>
<dbReference type="Gene3D" id="3.30.450.20">
    <property type="entry name" value="PAS domain"/>
    <property type="match status" value="2"/>
</dbReference>
<evidence type="ECO:0000313" key="10">
    <source>
        <dbReference type="Proteomes" id="UP000320386"/>
    </source>
</evidence>
<dbReference type="Pfam" id="PF00512">
    <property type="entry name" value="HisKA"/>
    <property type="match status" value="1"/>
</dbReference>
<dbReference type="KEGG" id="mcad:Pan265_03410"/>
<name>A0A518BU45_9BACT</name>
<dbReference type="SMART" id="SM00091">
    <property type="entry name" value="PAS"/>
    <property type="match status" value="2"/>
</dbReference>
<dbReference type="SMART" id="SM00387">
    <property type="entry name" value="HATPase_c"/>
    <property type="match status" value="1"/>
</dbReference>
<dbReference type="InterPro" id="IPR004358">
    <property type="entry name" value="Sig_transdc_His_kin-like_C"/>
</dbReference>
<keyword evidence="4 9" id="KW-0808">Transferase</keyword>
<dbReference type="SMART" id="SM00065">
    <property type="entry name" value="GAF"/>
    <property type="match status" value="1"/>
</dbReference>